<sequence length="188" mass="21421">MRDFFIKMKQKTCVVLIDGSNFYFKLKELGFHHLLDFDFTGFKKWLAGSDKVIQANYYIGAVRTDGTEKTLKLFKSQRRLLAHLKNHSFNYSLGYLLKSDGKFREKGVDVNMAVDMLVAVYENFCDKIILVSSDTDLSPAVKKAKEKGKPVEYVGFSHKPSVAMVANCSKSRLLTKEDLLPFTKGENK</sequence>
<dbReference type="InterPro" id="IPR021139">
    <property type="entry name" value="NYN"/>
</dbReference>
<gene>
    <name evidence="2" type="ORF">COX09_01180</name>
</gene>
<dbReference type="Pfam" id="PF01936">
    <property type="entry name" value="NYN"/>
    <property type="match status" value="1"/>
</dbReference>
<evidence type="ECO:0000259" key="1">
    <source>
        <dbReference type="Pfam" id="PF01936"/>
    </source>
</evidence>
<organism evidence="2 3">
    <name type="scientific">Candidatus Beckwithbacteria bacterium CG23_combo_of_CG06-09_8_20_14_all_47_9</name>
    <dbReference type="NCBI Taxonomy" id="1974498"/>
    <lineage>
        <taxon>Bacteria</taxon>
        <taxon>Candidatus Beckwithiibacteriota</taxon>
    </lineage>
</organism>
<accession>A0A2H0B4B2</accession>
<evidence type="ECO:0000313" key="2">
    <source>
        <dbReference type="EMBL" id="PIP52507.1"/>
    </source>
</evidence>
<proteinExistence type="predicted"/>
<dbReference type="AlphaFoldDB" id="A0A2H0B4B2"/>
<evidence type="ECO:0000313" key="3">
    <source>
        <dbReference type="Proteomes" id="UP000231081"/>
    </source>
</evidence>
<dbReference type="PANTHER" id="PTHR35458">
    <property type="entry name" value="SLR0755 PROTEIN"/>
    <property type="match status" value="1"/>
</dbReference>
<dbReference type="PANTHER" id="PTHR35458:SF8">
    <property type="entry name" value="SLR0650 PROTEIN"/>
    <property type="match status" value="1"/>
</dbReference>
<dbReference type="InterPro" id="IPR047140">
    <property type="entry name" value="LabA"/>
</dbReference>
<reference evidence="2 3" key="1">
    <citation type="submission" date="2017-09" db="EMBL/GenBank/DDBJ databases">
        <title>Depth-based differentiation of microbial function through sediment-hosted aquifers and enrichment of novel symbionts in the deep terrestrial subsurface.</title>
        <authorList>
            <person name="Probst A.J."/>
            <person name="Ladd B."/>
            <person name="Jarett J.K."/>
            <person name="Geller-Mcgrath D.E."/>
            <person name="Sieber C.M."/>
            <person name="Emerson J.B."/>
            <person name="Anantharaman K."/>
            <person name="Thomas B.C."/>
            <person name="Malmstrom R."/>
            <person name="Stieglmeier M."/>
            <person name="Klingl A."/>
            <person name="Woyke T."/>
            <person name="Ryan C.M."/>
            <person name="Banfield J.F."/>
        </authorList>
    </citation>
    <scope>NUCLEOTIDE SEQUENCE [LARGE SCALE GENOMIC DNA]</scope>
    <source>
        <strain evidence="2">CG23_combo_of_CG06-09_8_20_14_all_47_9</strain>
    </source>
</reference>
<feature type="domain" description="NYN" evidence="1">
    <location>
        <begin position="14"/>
        <end position="169"/>
    </location>
</feature>
<dbReference type="GO" id="GO:0004540">
    <property type="term" value="F:RNA nuclease activity"/>
    <property type="evidence" value="ECO:0007669"/>
    <property type="project" value="InterPro"/>
</dbReference>
<dbReference type="EMBL" id="PCSQ01000028">
    <property type="protein sequence ID" value="PIP52507.1"/>
    <property type="molecule type" value="Genomic_DNA"/>
</dbReference>
<comment type="caution">
    <text evidence="2">The sequence shown here is derived from an EMBL/GenBank/DDBJ whole genome shotgun (WGS) entry which is preliminary data.</text>
</comment>
<name>A0A2H0B4B2_9BACT</name>
<dbReference type="Proteomes" id="UP000231081">
    <property type="component" value="Unassembled WGS sequence"/>
</dbReference>
<protein>
    <recommendedName>
        <fullName evidence="1">NYN domain-containing protein</fullName>
    </recommendedName>
</protein>
<dbReference type="Gene3D" id="3.40.50.1010">
    <property type="entry name" value="5'-nuclease"/>
    <property type="match status" value="1"/>
</dbReference>